<dbReference type="OrthoDB" id="9807255at2"/>
<dbReference type="Pfam" id="PF26107">
    <property type="entry name" value="BrxR_CTD"/>
    <property type="match status" value="1"/>
</dbReference>
<evidence type="ECO:0000259" key="2">
    <source>
        <dbReference type="Pfam" id="PF26107"/>
    </source>
</evidence>
<evidence type="ECO:0000313" key="4">
    <source>
        <dbReference type="EMBL" id="KFL37875.1"/>
    </source>
</evidence>
<dbReference type="PANTHER" id="PTHR34580">
    <property type="match status" value="1"/>
</dbReference>
<dbReference type="PANTHER" id="PTHR34580:SF3">
    <property type="entry name" value="PROTEIN PAFB"/>
    <property type="match status" value="1"/>
</dbReference>
<dbReference type="AlphaFoldDB" id="A0A087MLX2"/>
<accession>A0A087MLX2</accession>
<organism evidence="4 5">
    <name type="scientific">Arenimonas donghaensis DSM 18148 = HO3-R19</name>
    <dbReference type="NCBI Taxonomy" id="1121014"/>
    <lineage>
        <taxon>Bacteria</taxon>
        <taxon>Pseudomonadati</taxon>
        <taxon>Pseudomonadota</taxon>
        <taxon>Gammaproteobacteria</taxon>
        <taxon>Lysobacterales</taxon>
        <taxon>Lysobacteraceae</taxon>
        <taxon>Arenimonas</taxon>
    </lineage>
</organism>
<evidence type="ECO:0000259" key="3">
    <source>
        <dbReference type="Pfam" id="PF26109"/>
    </source>
</evidence>
<sequence>MLTDSDNRRGRWGQDRRLEFIDTRLTWLGRINRKELTEFFKISVPQASLDLAEYQARAPSNVIYDRNEKAYVATSDFQPILIDGGSARYLAELYALSTGVIGPDVSFLGWTPTADVVRHPTRMVSPSVLRSVAHAIRERESLSIHYQSMTRPEPTARVISPRAFAYDGFRWHLRAYCHLRDDFRDFVFARILNLAKASEQKSVPHVDVEWERELSIVIGPNPLLDDNRKRVLALDYGMANDRLVLKTRQALAFYLLRRLGLDKSMDQPPEEQQIVLLNREDLVPFLPQLQKRSERMSQSL</sequence>
<feature type="domain" description="DNA-binding transcriptional repressor CapW winged helix-turn-helix" evidence="3">
    <location>
        <begin position="14"/>
        <end position="93"/>
    </location>
</feature>
<dbReference type="InterPro" id="IPR026881">
    <property type="entry name" value="WYL_dom"/>
</dbReference>
<dbReference type="Pfam" id="PF13280">
    <property type="entry name" value="WYL"/>
    <property type="match status" value="1"/>
</dbReference>
<dbReference type="EMBL" id="AVCJ01000001">
    <property type="protein sequence ID" value="KFL37875.1"/>
    <property type="molecule type" value="Genomic_DNA"/>
</dbReference>
<dbReference type="Proteomes" id="UP000029085">
    <property type="component" value="Unassembled WGS sequence"/>
</dbReference>
<dbReference type="InterPro" id="IPR051534">
    <property type="entry name" value="CBASS_pafABC_assoc_protein"/>
</dbReference>
<reference evidence="4 5" key="2">
    <citation type="journal article" date="2015" name="Stand. Genomic Sci.">
        <title>High quality draft genomic sequence of Arenimonas donghaensis DSM 18148(T).</title>
        <authorList>
            <person name="Chen F."/>
            <person name="Wang H."/>
            <person name="Cao Y."/>
            <person name="Li X."/>
            <person name="Wang G."/>
        </authorList>
    </citation>
    <scope>NUCLEOTIDE SEQUENCE [LARGE SCALE GENOMIC DNA]</scope>
    <source>
        <strain evidence="4 5">HO3-R19</strain>
    </source>
</reference>
<protein>
    <submittedName>
        <fullName evidence="4">Uncharacterized protein</fullName>
    </submittedName>
</protein>
<name>A0A087MLX2_9GAMM</name>
<dbReference type="InterPro" id="IPR059019">
    <property type="entry name" value="WHD_CapW"/>
</dbReference>
<feature type="domain" description="DNA-binding transcriptional repressor CapW C-terminal dimerisation" evidence="2">
    <location>
        <begin position="214"/>
        <end position="282"/>
    </location>
</feature>
<dbReference type="STRING" id="1121014.N788_01520"/>
<dbReference type="Pfam" id="PF26109">
    <property type="entry name" value="WHD_BrxR"/>
    <property type="match status" value="1"/>
</dbReference>
<dbReference type="InterPro" id="IPR059020">
    <property type="entry name" value="CapW_CTD"/>
</dbReference>
<evidence type="ECO:0000313" key="5">
    <source>
        <dbReference type="Proteomes" id="UP000029085"/>
    </source>
</evidence>
<dbReference type="RefSeq" id="WP_034220244.1">
    <property type="nucleotide sequence ID" value="NZ_AVCJ01000001.1"/>
</dbReference>
<dbReference type="PROSITE" id="PS52050">
    <property type="entry name" value="WYL"/>
    <property type="match status" value="1"/>
</dbReference>
<comment type="caution">
    <text evidence="4">The sequence shown here is derived from an EMBL/GenBank/DDBJ whole genome shotgun (WGS) entry which is preliminary data.</text>
</comment>
<gene>
    <name evidence="4" type="ORF">N788_01520</name>
</gene>
<dbReference type="PIRSF" id="PIRSF015558">
    <property type="entry name" value="Txn_reg_DeoR_prd"/>
    <property type="match status" value="1"/>
</dbReference>
<evidence type="ECO:0000259" key="1">
    <source>
        <dbReference type="Pfam" id="PF13280"/>
    </source>
</evidence>
<keyword evidence="5" id="KW-1185">Reference proteome</keyword>
<feature type="domain" description="WYL" evidence="1">
    <location>
        <begin position="128"/>
        <end position="194"/>
    </location>
</feature>
<dbReference type="InterPro" id="IPR016634">
    <property type="entry name" value="CapW-like"/>
</dbReference>
<proteinExistence type="predicted"/>
<reference evidence="5" key="1">
    <citation type="submission" date="2013-08" db="EMBL/GenBank/DDBJ databases">
        <title>Genome sequencing of Arenimonas donghaensis.</title>
        <authorList>
            <person name="Chen F."/>
            <person name="Wang G."/>
        </authorList>
    </citation>
    <scope>NUCLEOTIDE SEQUENCE [LARGE SCALE GENOMIC DNA]</scope>
    <source>
        <strain evidence="5">HO3-R19</strain>
    </source>
</reference>